<evidence type="ECO:0000313" key="3">
    <source>
        <dbReference type="Proteomes" id="UP000002414"/>
    </source>
</evidence>
<dbReference type="KEGG" id="vg:5745436"/>
<feature type="compositionally biased region" description="Basic and acidic residues" evidence="1">
    <location>
        <begin position="124"/>
        <end position="136"/>
    </location>
</feature>
<name>A7IY89_9CAUD</name>
<dbReference type="GeneID" id="5745436"/>
<proteinExistence type="predicted"/>
<evidence type="ECO:0000313" key="2">
    <source>
        <dbReference type="EMBL" id="ABF57472.1"/>
    </source>
</evidence>
<sequence length="154" mass="17332">MKAEPKEEGVYETEIRKVRTEEVEGELFSSVRDALRMACGILCGDRGVWERPFLEAIEIPGAIKYEGLTFAPAFDLAEFVATCTELPNFAEACESILDAAEEIKQREAISQKSRELVLRARKAKEEMPRLRDKSLDELAIPSPTASIDNQQRNL</sequence>
<feature type="compositionally biased region" description="Polar residues" evidence="1">
    <location>
        <begin position="143"/>
        <end position="154"/>
    </location>
</feature>
<dbReference type="Proteomes" id="UP000002414">
    <property type="component" value="Segment"/>
</dbReference>
<accession>A7IY89</accession>
<dbReference type="RefSeq" id="YP_001468920.1">
    <property type="nucleotide sequence ID" value="NC_009816.1"/>
</dbReference>
<feature type="region of interest" description="Disordered" evidence="1">
    <location>
        <begin position="124"/>
        <end position="154"/>
    </location>
</feature>
<protein>
    <submittedName>
        <fullName evidence="2">Gp18</fullName>
    </submittedName>
</protein>
<keyword evidence="3" id="KW-1185">Reference proteome</keyword>
<reference evidence="2 3" key="1">
    <citation type="journal article" date="2008" name="Virology">
        <title>Genome sequence of the lytic bacteriophage P1201 from Corynebacterium glutamicum NCHU 87078: Evolutionary relationships to phages from Corynebacterineae.</title>
        <authorList>
            <person name="Chen C.L."/>
            <person name="Pan T.Y."/>
            <person name="Kan S.C."/>
            <person name="Kuan Y.C."/>
            <person name="Hong L.Y."/>
            <person name="Chiu K.R."/>
            <person name="Sheu C.S."/>
            <person name="Yang J.S."/>
            <person name="Hsu W.H."/>
            <person name="Hu H.Y."/>
        </authorList>
    </citation>
    <scope>NUCLEOTIDE SEQUENCE</scope>
</reference>
<dbReference type="EMBL" id="DQ499600">
    <property type="protein sequence ID" value="ABF57472.1"/>
    <property type="molecule type" value="Genomic_DNA"/>
</dbReference>
<evidence type="ECO:0000256" key="1">
    <source>
        <dbReference type="SAM" id="MobiDB-lite"/>
    </source>
</evidence>
<organism evidence="2 3">
    <name type="scientific">Corynebacterium phage P1201</name>
    <dbReference type="NCBI Taxonomy" id="384848"/>
    <lineage>
        <taxon>Viruses</taxon>
        <taxon>Duplodnaviria</taxon>
        <taxon>Heunggongvirae</taxon>
        <taxon>Uroviricota</taxon>
        <taxon>Caudoviricetes</taxon>
        <taxon>Zierdtviridae</taxon>
        <taxon>Toshachvirinae</taxon>
        <taxon>Chunghsingvirus</taxon>
        <taxon>Chunghsingvirus P1201</taxon>
        <taxon>Corynebacterium virus P1201</taxon>
    </lineage>
</organism>